<protein>
    <submittedName>
        <fullName evidence="1">Uncharacterized protein</fullName>
    </submittedName>
</protein>
<dbReference type="AlphaFoldDB" id="A0A6A5VVA9"/>
<dbReference type="Proteomes" id="UP000800036">
    <property type="component" value="Unassembled WGS sequence"/>
</dbReference>
<name>A0A6A5VVA9_9PLEO</name>
<accession>A0A6A5VVA9</accession>
<sequence>MRYVHVHDEWEAWRCEPVRNGIGGEGAVGRDCVGSEVRTAVAVTSSRYEMWRGAGLSIIGTYSTVCVDWQGCVRGAQQGVPMHGSTRLHTYGTCWSSDEFTVCSASVVSAAIYQLSKSVSQSPLSNRPSPLPLSNPPLNAKLCHTEGPVPTVCFQLARTSDERSACAQILRSEWVHLFSGQMGLIYPCAGKCWSRN</sequence>
<evidence type="ECO:0000313" key="2">
    <source>
        <dbReference type="Proteomes" id="UP000800036"/>
    </source>
</evidence>
<gene>
    <name evidence="1" type="ORF">BU23DRAFT_10039</name>
</gene>
<dbReference type="EMBL" id="ML976656">
    <property type="protein sequence ID" value="KAF1980510.1"/>
    <property type="molecule type" value="Genomic_DNA"/>
</dbReference>
<organism evidence="1 2">
    <name type="scientific">Bimuria novae-zelandiae CBS 107.79</name>
    <dbReference type="NCBI Taxonomy" id="1447943"/>
    <lineage>
        <taxon>Eukaryota</taxon>
        <taxon>Fungi</taxon>
        <taxon>Dikarya</taxon>
        <taxon>Ascomycota</taxon>
        <taxon>Pezizomycotina</taxon>
        <taxon>Dothideomycetes</taxon>
        <taxon>Pleosporomycetidae</taxon>
        <taxon>Pleosporales</taxon>
        <taxon>Massarineae</taxon>
        <taxon>Didymosphaeriaceae</taxon>
        <taxon>Bimuria</taxon>
    </lineage>
</organism>
<evidence type="ECO:0000313" key="1">
    <source>
        <dbReference type="EMBL" id="KAF1980510.1"/>
    </source>
</evidence>
<proteinExistence type="predicted"/>
<reference evidence="1" key="1">
    <citation type="journal article" date="2020" name="Stud. Mycol.">
        <title>101 Dothideomycetes genomes: a test case for predicting lifestyles and emergence of pathogens.</title>
        <authorList>
            <person name="Haridas S."/>
            <person name="Albert R."/>
            <person name="Binder M."/>
            <person name="Bloem J."/>
            <person name="Labutti K."/>
            <person name="Salamov A."/>
            <person name="Andreopoulos B."/>
            <person name="Baker S."/>
            <person name="Barry K."/>
            <person name="Bills G."/>
            <person name="Bluhm B."/>
            <person name="Cannon C."/>
            <person name="Castanera R."/>
            <person name="Culley D."/>
            <person name="Daum C."/>
            <person name="Ezra D."/>
            <person name="Gonzalez J."/>
            <person name="Henrissat B."/>
            <person name="Kuo A."/>
            <person name="Liang C."/>
            <person name="Lipzen A."/>
            <person name="Lutzoni F."/>
            <person name="Magnuson J."/>
            <person name="Mondo S."/>
            <person name="Nolan M."/>
            <person name="Ohm R."/>
            <person name="Pangilinan J."/>
            <person name="Park H.-J."/>
            <person name="Ramirez L."/>
            <person name="Alfaro M."/>
            <person name="Sun H."/>
            <person name="Tritt A."/>
            <person name="Yoshinaga Y."/>
            <person name="Zwiers L.-H."/>
            <person name="Turgeon B."/>
            <person name="Goodwin S."/>
            <person name="Spatafora J."/>
            <person name="Crous P."/>
            <person name="Grigoriev I."/>
        </authorList>
    </citation>
    <scope>NUCLEOTIDE SEQUENCE</scope>
    <source>
        <strain evidence="1">CBS 107.79</strain>
    </source>
</reference>
<keyword evidence="2" id="KW-1185">Reference proteome</keyword>